<reference evidence="3 4" key="1">
    <citation type="submission" date="2024-02" db="EMBL/GenBank/DDBJ databases">
        <authorList>
            <person name="Chen Y."/>
            <person name="Shah S."/>
            <person name="Dougan E. K."/>
            <person name="Thang M."/>
            <person name="Chan C."/>
        </authorList>
    </citation>
    <scope>NUCLEOTIDE SEQUENCE [LARGE SCALE GENOMIC DNA]</scope>
</reference>
<evidence type="ECO:0000313" key="4">
    <source>
        <dbReference type="Proteomes" id="UP001642464"/>
    </source>
</evidence>
<dbReference type="Proteomes" id="UP001642464">
    <property type="component" value="Unassembled WGS sequence"/>
</dbReference>
<feature type="compositionally biased region" description="Acidic residues" evidence="2">
    <location>
        <begin position="37"/>
        <end position="54"/>
    </location>
</feature>
<gene>
    <name evidence="3" type="ORF">SCF082_LOCUS18139</name>
</gene>
<feature type="region of interest" description="Disordered" evidence="2">
    <location>
        <begin position="339"/>
        <end position="370"/>
    </location>
</feature>
<feature type="region of interest" description="Disordered" evidence="2">
    <location>
        <begin position="214"/>
        <end position="246"/>
    </location>
</feature>
<accession>A0ABP0KPH8</accession>
<name>A0ABP0KPH8_9DINO</name>
<organism evidence="3 4">
    <name type="scientific">Durusdinium trenchii</name>
    <dbReference type="NCBI Taxonomy" id="1381693"/>
    <lineage>
        <taxon>Eukaryota</taxon>
        <taxon>Sar</taxon>
        <taxon>Alveolata</taxon>
        <taxon>Dinophyceae</taxon>
        <taxon>Suessiales</taxon>
        <taxon>Symbiodiniaceae</taxon>
        <taxon>Durusdinium</taxon>
    </lineage>
</organism>
<comment type="caution">
    <text evidence="3">The sequence shown here is derived from an EMBL/GenBank/DDBJ whole genome shotgun (WGS) entry which is preliminary data.</text>
</comment>
<protein>
    <recommendedName>
        <fullName evidence="5">Centrosomal protein of 162 kDa</fullName>
    </recommendedName>
</protein>
<feature type="compositionally biased region" description="Polar residues" evidence="2">
    <location>
        <begin position="214"/>
        <end position="225"/>
    </location>
</feature>
<evidence type="ECO:0000313" key="3">
    <source>
        <dbReference type="EMBL" id="CAK9027907.1"/>
    </source>
</evidence>
<proteinExistence type="predicted"/>
<evidence type="ECO:0008006" key="5">
    <source>
        <dbReference type="Google" id="ProtNLM"/>
    </source>
</evidence>
<dbReference type="EMBL" id="CAXAMM010012101">
    <property type="protein sequence ID" value="CAK9027907.1"/>
    <property type="molecule type" value="Genomic_DNA"/>
</dbReference>
<sequence length="428" mass="48592">MAEEGDLVPPHARERRLPGLCSPKLRKELAGLPAHDVEEEEECKGSEDGSDDDVAASSWPETTHGVEFRARTSLVDDVSKLFCRARPGQPELRRQVRYVAWGEDREKDDVDWESIEAQLDQDEAFLAEMGLTSTPSAATTDWQLREEAERLRIRLAAAESEREQLKTELHQAEAKRIDMAARLQEREKVQVLLSKYEERLGTFLTKTAQRTTIDSRRASLQSVDSPRSRRHAPTEDAARQQQDQETEARVLQLHSQVDQLKAELEEARAREAAQKARIDDLCAKLEAERSRGHNAREEYDASLRDLRANLESSLAARQLAERQRLESLEADLEAAQQGLRSAKASHEDELAALRKSHAASESAGREENERLRGDLEAAQMELATIKVDLATRRSDEDDLILRLERQAKEQKRQEEAAIAQSRQRKSSW</sequence>
<evidence type="ECO:0000256" key="2">
    <source>
        <dbReference type="SAM" id="MobiDB-lite"/>
    </source>
</evidence>
<feature type="coiled-coil region" evidence="1">
    <location>
        <begin position="141"/>
        <end position="182"/>
    </location>
</feature>
<keyword evidence="1" id="KW-0175">Coiled coil</keyword>
<keyword evidence="4" id="KW-1185">Reference proteome</keyword>
<evidence type="ECO:0000256" key="1">
    <source>
        <dbReference type="SAM" id="Coils"/>
    </source>
</evidence>
<feature type="region of interest" description="Disordered" evidence="2">
    <location>
        <begin position="31"/>
        <end position="65"/>
    </location>
</feature>
<feature type="non-terminal residue" evidence="3">
    <location>
        <position position="428"/>
    </location>
</feature>